<dbReference type="Gene3D" id="3.40.190.10">
    <property type="entry name" value="Periplasmic binding protein-like II"/>
    <property type="match status" value="1"/>
</dbReference>
<dbReference type="InterPro" id="IPR000914">
    <property type="entry name" value="SBP_5_dom"/>
</dbReference>
<keyword evidence="8" id="KW-1185">Reference proteome</keyword>
<dbReference type="Gene3D" id="3.90.76.10">
    <property type="entry name" value="Dipeptide-binding Protein, Domain 1"/>
    <property type="match status" value="1"/>
</dbReference>
<comment type="caution">
    <text evidence="7">The sequence shown here is derived from an EMBL/GenBank/DDBJ whole genome shotgun (WGS) entry which is preliminary data.</text>
</comment>
<name>A0ABW4D0F2_9LACO</name>
<proteinExistence type="inferred from homology"/>
<dbReference type="PANTHER" id="PTHR30290">
    <property type="entry name" value="PERIPLASMIC BINDING COMPONENT OF ABC TRANSPORTER"/>
    <property type="match status" value="1"/>
</dbReference>
<comment type="subcellular location">
    <subcellularLocation>
        <location evidence="1">Cell envelope</location>
    </subcellularLocation>
</comment>
<dbReference type="PIRSF" id="PIRSF002741">
    <property type="entry name" value="MppA"/>
    <property type="match status" value="1"/>
</dbReference>
<dbReference type="PROSITE" id="PS51257">
    <property type="entry name" value="PROKAR_LIPOPROTEIN"/>
    <property type="match status" value="1"/>
</dbReference>
<evidence type="ECO:0000313" key="8">
    <source>
        <dbReference type="Proteomes" id="UP001597189"/>
    </source>
</evidence>
<accession>A0ABW4D0F2</accession>
<reference evidence="8" key="1">
    <citation type="journal article" date="2019" name="Int. J. Syst. Evol. Microbiol.">
        <title>The Global Catalogue of Microorganisms (GCM) 10K type strain sequencing project: providing services to taxonomists for standard genome sequencing and annotation.</title>
        <authorList>
            <consortium name="The Broad Institute Genomics Platform"/>
            <consortium name="The Broad Institute Genome Sequencing Center for Infectious Disease"/>
            <person name="Wu L."/>
            <person name="Ma J."/>
        </authorList>
    </citation>
    <scope>NUCLEOTIDE SEQUENCE [LARGE SCALE GENOMIC DNA]</scope>
    <source>
        <strain evidence="8">CCM 8979</strain>
    </source>
</reference>
<evidence type="ECO:0000313" key="7">
    <source>
        <dbReference type="EMBL" id="MFD1454225.1"/>
    </source>
</evidence>
<feature type="domain" description="Solute-binding protein family 5" evidence="6">
    <location>
        <begin position="79"/>
        <end position="470"/>
    </location>
</feature>
<dbReference type="EMBL" id="JBHTOD010000001">
    <property type="protein sequence ID" value="MFD1454225.1"/>
    <property type="molecule type" value="Genomic_DNA"/>
</dbReference>
<dbReference type="Pfam" id="PF00496">
    <property type="entry name" value="SBP_bac_5"/>
    <property type="match status" value="1"/>
</dbReference>
<organism evidence="7 8">
    <name type="scientific">Levilactobacillus lanxiensis</name>
    <dbReference type="NCBI Taxonomy" id="2799568"/>
    <lineage>
        <taxon>Bacteria</taxon>
        <taxon>Bacillati</taxon>
        <taxon>Bacillota</taxon>
        <taxon>Bacilli</taxon>
        <taxon>Lactobacillales</taxon>
        <taxon>Lactobacillaceae</taxon>
        <taxon>Levilactobacillus</taxon>
    </lineage>
</organism>
<dbReference type="Gene3D" id="3.10.105.10">
    <property type="entry name" value="Dipeptide-binding Protein, Domain 3"/>
    <property type="match status" value="1"/>
</dbReference>
<dbReference type="PANTHER" id="PTHR30290:SF10">
    <property type="entry name" value="PERIPLASMIC OLIGOPEPTIDE-BINDING PROTEIN-RELATED"/>
    <property type="match status" value="1"/>
</dbReference>
<dbReference type="InterPro" id="IPR030678">
    <property type="entry name" value="Peptide/Ni-bd"/>
</dbReference>
<sequence>MSFSLTRHKSVAVVALAMTLLVTLSACGSKPAASQQKLVRTANLSANFVIPTLDISKSRGFDQAGNMFDSLFYLNREHKVVPALATKSTVSKDGKTYTFTIRKGATFSNGDPITAQSFVYSWQRSLKPSTKSLHPYIFKGIKNAMAVNAGKLPVSKLGVKATDSHTFVVTLDHPIAYFNKLMTYQAFSPQDKKIVDKYGKDYGTTPDKVVFSGPYNMTKWKPQGTTWTFVKNNKYWDKDKVKMHKINMFYEVDPQTSLNLYQAKKLDFTILTSDQFKNFKHSHQLYTGPYSYMNYLIYNQGIKNTELNKAFNNVNIRKAISLTIDRKQIVNDLLNGSGLEPTGVVTRYLGYNAKNQDFAKLQAGGDSVRYDTTLAKSYWKKGLSQLHMKSLTFSLMTSTGDTSSKLAELIKANAEKQLPGLTIKLQNVPDQIAYQRSTEGQFEAYLGGRGADIADPIEFLEPMLSTNPQNYGAWKNKTYDKLINDSTTDNLSATDRWQKLLKAEKLLSDDQALTPLYQNYNYYLKRSNLHGITHNTTGAQWNYKYMYMTK</sequence>
<evidence type="ECO:0000256" key="2">
    <source>
        <dbReference type="ARBA" id="ARBA00005695"/>
    </source>
</evidence>
<evidence type="ECO:0000256" key="3">
    <source>
        <dbReference type="ARBA" id="ARBA00022448"/>
    </source>
</evidence>
<dbReference type="Proteomes" id="UP001597189">
    <property type="component" value="Unassembled WGS sequence"/>
</dbReference>
<keyword evidence="3" id="KW-0813">Transport</keyword>
<evidence type="ECO:0000256" key="5">
    <source>
        <dbReference type="SAM" id="SignalP"/>
    </source>
</evidence>
<evidence type="ECO:0000256" key="4">
    <source>
        <dbReference type="ARBA" id="ARBA00022729"/>
    </source>
</evidence>
<comment type="similarity">
    <text evidence="2">Belongs to the bacterial solute-binding protein 5 family.</text>
</comment>
<evidence type="ECO:0000256" key="1">
    <source>
        <dbReference type="ARBA" id="ARBA00004196"/>
    </source>
</evidence>
<dbReference type="CDD" id="cd08504">
    <property type="entry name" value="PBP2_OppA"/>
    <property type="match status" value="1"/>
</dbReference>
<protein>
    <submittedName>
        <fullName evidence="7">Peptide ABC transporter substrate-binding protein</fullName>
    </submittedName>
</protein>
<dbReference type="RefSeq" id="WP_203642559.1">
    <property type="nucleotide sequence ID" value="NZ_JBHTOD010000001.1"/>
</dbReference>
<evidence type="ECO:0000259" key="6">
    <source>
        <dbReference type="Pfam" id="PF00496"/>
    </source>
</evidence>
<gene>
    <name evidence="7" type="ORF">ACFQ44_00860</name>
</gene>
<dbReference type="InterPro" id="IPR039424">
    <property type="entry name" value="SBP_5"/>
</dbReference>
<feature type="chain" id="PRO_5045261331" evidence="5">
    <location>
        <begin position="27"/>
        <end position="550"/>
    </location>
</feature>
<keyword evidence="4 5" id="KW-0732">Signal</keyword>
<feature type="signal peptide" evidence="5">
    <location>
        <begin position="1"/>
        <end position="26"/>
    </location>
</feature>
<dbReference type="SUPFAM" id="SSF53850">
    <property type="entry name" value="Periplasmic binding protein-like II"/>
    <property type="match status" value="1"/>
</dbReference>